<evidence type="ECO:0000313" key="2">
    <source>
        <dbReference type="Proteomes" id="UP001056120"/>
    </source>
</evidence>
<keyword evidence="2" id="KW-1185">Reference proteome</keyword>
<proteinExistence type="predicted"/>
<organism evidence="1 2">
    <name type="scientific">Smallanthus sonchifolius</name>
    <dbReference type="NCBI Taxonomy" id="185202"/>
    <lineage>
        <taxon>Eukaryota</taxon>
        <taxon>Viridiplantae</taxon>
        <taxon>Streptophyta</taxon>
        <taxon>Embryophyta</taxon>
        <taxon>Tracheophyta</taxon>
        <taxon>Spermatophyta</taxon>
        <taxon>Magnoliopsida</taxon>
        <taxon>eudicotyledons</taxon>
        <taxon>Gunneridae</taxon>
        <taxon>Pentapetalae</taxon>
        <taxon>asterids</taxon>
        <taxon>campanulids</taxon>
        <taxon>Asterales</taxon>
        <taxon>Asteraceae</taxon>
        <taxon>Asteroideae</taxon>
        <taxon>Heliantheae alliance</taxon>
        <taxon>Millerieae</taxon>
        <taxon>Smallanthus</taxon>
    </lineage>
</organism>
<comment type="caution">
    <text evidence="1">The sequence shown here is derived from an EMBL/GenBank/DDBJ whole genome shotgun (WGS) entry which is preliminary data.</text>
</comment>
<name>A0ACB9D9G3_9ASTR</name>
<evidence type="ECO:0000313" key="1">
    <source>
        <dbReference type="EMBL" id="KAI3742916.1"/>
    </source>
</evidence>
<protein>
    <submittedName>
        <fullName evidence="1">Uncharacterized protein</fullName>
    </submittedName>
</protein>
<reference evidence="1 2" key="2">
    <citation type="journal article" date="2022" name="Mol. Ecol. Resour.">
        <title>The genomes of chicory, endive, great burdock and yacon provide insights into Asteraceae paleo-polyploidization history and plant inulin production.</title>
        <authorList>
            <person name="Fan W."/>
            <person name="Wang S."/>
            <person name="Wang H."/>
            <person name="Wang A."/>
            <person name="Jiang F."/>
            <person name="Liu H."/>
            <person name="Zhao H."/>
            <person name="Xu D."/>
            <person name="Zhang Y."/>
        </authorList>
    </citation>
    <scope>NUCLEOTIDE SEQUENCE [LARGE SCALE GENOMIC DNA]</scope>
    <source>
        <strain evidence="2">cv. Yunnan</strain>
        <tissue evidence="1">Leaves</tissue>
    </source>
</reference>
<sequence>MEHPVGEINEPPRKKLKLKLKRVVVEEENEICLPTSKKLKLKLPKAVSKKTPKASIQPEFARGKKAKMQHEERDDDDDFVTPLPPKTISKTPQQKRTHKEISRSKSGKQLEAQVENQYYEFTGSKILPRIAPSNLINWFATFNDDQKRTVNEMGFEPVLNLN</sequence>
<reference evidence="2" key="1">
    <citation type="journal article" date="2022" name="Mol. Ecol. Resour.">
        <title>The genomes of chicory, endive, great burdock and yacon provide insights into Asteraceae palaeo-polyploidization history and plant inulin production.</title>
        <authorList>
            <person name="Fan W."/>
            <person name="Wang S."/>
            <person name="Wang H."/>
            <person name="Wang A."/>
            <person name="Jiang F."/>
            <person name="Liu H."/>
            <person name="Zhao H."/>
            <person name="Xu D."/>
            <person name="Zhang Y."/>
        </authorList>
    </citation>
    <scope>NUCLEOTIDE SEQUENCE [LARGE SCALE GENOMIC DNA]</scope>
    <source>
        <strain evidence="2">cv. Yunnan</strain>
    </source>
</reference>
<dbReference type="Proteomes" id="UP001056120">
    <property type="component" value="Linkage Group LG20"/>
</dbReference>
<accession>A0ACB9D9G3</accession>
<gene>
    <name evidence="1" type="ORF">L1987_60615</name>
</gene>
<dbReference type="EMBL" id="CM042037">
    <property type="protein sequence ID" value="KAI3742916.1"/>
    <property type="molecule type" value="Genomic_DNA"/>
</dbReference>